<evidence type="ECO:0000313" key="3">
    <source>
        <dbReference type="Proteomes" id="UP001139293"/>
    </source>
</evidence>
<feature type="compositionally biased region" description="Polar residues" evidence="1">
    <location>
        <begin position="12"/>
        <end position="36"/>
    </location>
</feature>
<dbReference type="Proteomes" id="UP001139293">
    <property type="component" value="Unassembled WGS sequence"/>
</dbReference>
<gene>
    <name evidence="2" type="ORF">L2740_13140</name>
</gene>
<dbReference type="EMBL" id="JAKILB010000007">
    <property type="protein sequence ID" value="MCL1139489.1"/>
    <property type="molecule type" value="Genomic_DNA"/>
</dbReference>
<name>A0A9X2CII7_9GAMM</name>
<reference evidence="2" key="1">
    <citation type="submission" date="2022-01" db="EMBL/GenBank/DDBJ databases">
        <title>Whole genome-based taxonomy of the Shewanellaceae.</title>
        <authorList>
            <person name="Martin-Rodriguez A.J."/>
        </authorList>
    </citation>
    <scope>NUCLEOTIDE SEQUENCE</scope>
    <source>
        <strain evidence="2">KCTC 23973</strain>
    </source>
</reference>
<evidence type="ECO:0008006" key="4">
    <source>
        <dbReference type="Google" id="ProtNLM"/>
    </source>
</evidence>
<evidence type="ECO:0000256" key="1">
    <source>
        <dbReference type="SAM" id="MobiDB-lite"/>
    </source>
</evidence>
<keyword evidence="3" id="KW-1185">Reference proteome</keyword>
<accession>A0A9X2CII7</accession>
<feature type="region of interest" description="Disordered" evidence="1">
    <location>
        <begin position="1"/>
        <end position="62"/>
    </location>
</feature>
<dbReference type="AlphaFoldDB" id="A0A9X2CII7"/>
<proteinExistence type="predicted"/>
<evidence type="ECO:0000313" key="2">
    <source>
        <dbReference type="EMBL" id="MCL1139489.1"/>
    </source>
</evidence>
<sequence length="270" mass="29537">MSHYYSPEGYQAQHQATSTNEPSAESQQQAEFATHNQQYPPGYVPPTYYGQPHGASGHAAPPNFYPPHMTPSHGQYPYPPQYYPPHFYAAQHGYHPMCHHPHMMHPTYVPHQVPPAQPNPATEDNGQFMEQAQAMLEQALGEDAGMFKDILGSLGMNDKEFWKGAMIGAAAALLLSNDKVRGKLFDVVSGAGDMLKTGGGKVKDAATHTAQNVKENVTNSGEIFKDTYSAGKQGFNESVERHYQPAEAIPAAQQEQAEDTTIVTKEVTPA</sequence>
<comment type="caution">
    <text evidence="2">The sequence shown here is derived from an EMBL/GenBank/DDBJ whole genome shotgun (WGS) entry which is preliminary data.</text>
</comment>
<protein>
    <recommendedName>
        <fullName evidence="4">YtxH domain-containing protein</fullName>
    </recommendedName>
</protein>
<feature type="region of interest" description="Disordered" evidence="1">
    <location>
        <begin position="250"/>
        <end position="270"/>
    </location>
</feature>
<organism evidence="2 3">
    <name type="scientific">Shewanella pneumatophori</name>
    <dbReference type="NCBI Taxonomy" id="314092"/>
    <lineage>
        <taxon>Bacteria</taxon>
        <taxon>Pseudomonadati</taxon>
        <taxon>Pseudomonadota</taxon>
        <taxon>Gammaproteobacteria</taxon>
        <taxon>Alteromonadales</taxon>
        <taxon>Shewanellaceae</taxon>
        <taxon>Shewanella</taxon>
    </lineage>
</organism>
<feature type="compositionally biased region" description="Low complexity" evidence="1">
    <location>
        <begin position="37"/>
        <end position="52"/>
    </location>
</feature>
<dbReference type="RefSeq" id="WP_248950614.1">
    <property type="nucleotide sequence ID" value="NZ_JAKILB010000007.1"/>
</dbReference>